<proteinExistence type="predicted"/>
<reference evidence="6 7" key="1">
    <citation type="submission" date="2024-11" db="EMBL/GenBank/DDBJ databases">
        <title>Chromosome-level genome assembly of Eucalyptus globulus Labill. provides insights into its genome evolution.</title>
        <authorList>
            <person name="Li X."/>
        </authorList>
    </citation>
    <scope>NUCLEOTIDE SEQUENCE [LARGE SCALE GENOMIC DNA]</scope>
    <source>
        <strain evidence="6">CL2024</strain>
        <tissue evidence="6">Fresh tender leaves</tissue>
    </source>
</reference>
<keyword evidence="3" id="KW-0067">ATP-binding</keyword>
<dbReference type="AlphaFoldDB" id="A0ABD3JPC4"/>
<dbReference type="Proteomes" id="UP001634007">
    <property type="component" value="Unassembled WGS sequence"/>
</dbReference>
<dbReference type="InterPro" id="IPR011009">
    <property type="entry name" value="Kinase-like_dom_sf"/>
</dbReference>
<dbReference type="PANTHER" id="PTHR45621">
    <property type="entry name" value="OS01G0588500 PROTEIN-RELATED"/>
    <property type="match status" value="1"/>
</dbReference>
<keyword evidence="7" id="KW-1185">Reference proteome</keyword>
<feature type="domain" description="Protein kinase" evidence="5">
    <location>
        <begin position="80"/>
        <end position="359"/>
    </location>
</feature>
<keyword evidence="2" id="KW-1003">Cell membrane</keyword>
<dbReference type="InterPro" id="IPR050823">
    <property type="entry name" value="Plant_Ser_Thr_Prot_Kinase"/>
</dbReference>
<feature type="binding site" evidence="3">
    <location>
        <position position="115"/>
    </location>
    <ligand>
        <name>ATP</name>
        <dbReference type="ChEBI" id="CHEBI:30616"/>
    </ligand>
</feature>
<dbReference type="Gene3D" id="3.30.200.20">
    <property type="entry name" value="Phosphorylase Kinase, domain 1"/>
    <property type="match status" value="1"/>
</dbReference>
<name>A0ABD3JPC4_EUCGL</name>
<dbReference type="GO" id="GO:0005524">
    <property type="term" value="F:ATP binding"/>
    <property type="evidence" value="ECO:0007669"/>
    <property type="project" value="UniProtKB-UniRule"/>
</dbReference>
<comment type="subcellular location">
    <subcellularLocation>
        <location evidence="1">Cell membrane</location>
    </subcellularLocation>
</comment>
<sequence>MGVCFGTPDFPTPSATGNPKSASSIRDWLPVRIISSSAASNSHALLAAHDKKAFGDGKIAADASLTIFSFAELIAATKIFPADALLGKGGFGCVYKGMLPGKQPYGSAGTIIAVKILNPDAAQGHREWMREIVFIGKISHPNLAKLLGFCRDNENLALVYEFMPMGSLENQLFGNGSTAILPWDVRLKIMVGAARGLAFLHNSCNMIHRNFKTTNILLDGFYMAKVSDFGLVRSSPPNKSHVSTQFMDTYGYAAPEYRTTGHLTVESNVYSFGVVLLEILTGLRALDLSRPAGKDDLVEWVRPHLHNERKLRTIMDSRLEGENYVDSAPQIARLAYICLQQRPRLRPPMSKVVEELESLEAVIVDRKLWNA</sequence>
<dbReference type="EMBL" id="JBJKBG010000008">
    <property type="protein sequence ID" value="KAL3728064.1"/>
    <property type="molecule type" value="Genomic_DNA"/>
</dbReference>
<dbReference type="PROSITE" id="PS50011">
    <property type="entry name" value="PROTEIN_KINASE_DOM"/>
    <property type="match status" value="1"/>
</dbReference>
<organism evidence="6 7">
    <name type="scientific">Eucalyptus globulus</name>
    <name type="common">Tasmanian blue gum</name>
    <dbReference type="NCBI Taxonomy" id="34317"/>
    <lineage>
        <taxon>Eukaryota</taxon>
        <taxon>Viridiplantae</taxon>
        <taxon>Streptophyta</taxon>
        <taxon>Embryophyta</taxon>
        <taxon>Tracheophyta</taxon>
        <taxon>Spermatophyta</taxon>
        <taxon>Magnoliopsida</taxon>
        <taxon>eudicotyledons</taxon>
        <taxon>Gunneridae</taxon>
        <taxon>Pentapetalae</taxon>
        <taxon>rosids</taxon>
        <taxon>malvids</taxon>
        <taxon>Myrtales</taxon>
        <taxon>Myrtaceae</taxon>
        <taxon>Myrtoideae</taxon>
        <taxon>Eucalypteae</taxon>
        <taxon>Eucalyptus</taxon>
    </lineage>
</organism>
<dbReference type="Gene3D" id="1.10.510.10">
    <property type="entry name" value="Transferase(Phosphotransferase) domain 1"/>
    <property type="match status" value="1"/>
</dbReference>
<dbReference type="GO" id="GO:0005886">
    <property type="term" value="C:plasma membrane"/>
    <property type="evidence" value="ECO:0007669"/>
    <property type="project" value="UniProtKB-SubCell"/>
</dbReference>
<protein>
    <recommendedName>
        <fullName evidence="5">Protein kinase domain-containing protein</fullName>
    </recommendedName>
</protein>
<gene>
    <name evidence="6" type="ORF">ACJRO7_032762</name>
</gene>
<feature type="region of interest" description="Disordered" evidence="4">
    <location>
        <begin position="1"/>
        <end position="21"/>
    </location>
</feature>
<comment type="caution">
    <text evidence="6">The sequence shown here is derived from an EMBL/GenBank/DDBJ whole genome shotgun (WGS) entry which is preliminary data.</text>
</comment>
<evidence type="ECO:0000313" key="7">
    <source>
        <dbReference type="Proteomes" id="UP001634007"/>
    </source>
</evidence>
<dbReference type="InterPro" id="IPR000719">
    <property type="entry name" value="Prot_kinase_dom"/>
</dbReference>
<evidence type="ECO:0000256" key="2">
    <source>
        <dbReference type="ARBA" id="ARBA00022475"/>
    </source>
</evidence>
<evidence type="ECO:0000256" key="1">
    <source>
        <dbReference type="ARBA" id="ARBA00004236"/>
    </source>
</evidence>
<evidence type="ECO:0000256" key="4">
    <source>
        <dbReference type="SAM" id="MobiDB-lite"/>
    </source>
</evidence>
<dbReference type="PROSITE" id="PS00107">
    <property type="entry name" value="PROTEIN_KINASE_ATP"/>
    <property type="match status" value="1"/>
</dbReference>
<accession>A0ABD3JPC4</accession>
<dbReference type="SUPFAM" id="SSF56112">
    <property type="entry name" value="Protein kinase-like (PK-like)"/>
    <property type="match status" value="1"/>
</dbReference>
<dbReference type="Pfam" id="PF07714">
    <property type="entry name" value="PK_Tyr_Ser-Thr"/>
    <property type="match status" value="1"/>
</dbReference>
<dbReference type="CDD" id="cd14066">
    <property type="entry name" value="STKc_IRAK"/>
    <property type="match status" value="1"/>
</dbReference>
<evidence type="ECO:0000259" key="5">
    <source>
        <dbReference type="PROSITE" id="PS50011"/>
    </source>
</evidence>
<dbReference type="InterPro" id="IPR001245">
    <property type="entry name" value="Ser-Thr/Tyr_kinase_cat_dom"/>
</dbReference>
<dbReference type="InterPro" id="IPR017441">
    <property type="entry name" value="Protein_kinase_ATP_BS"/>
</dbReference>
<evidence type="ECO:0000256" key="3">
    <source>
        <dbReference type="PROSITE-ProRule" id="PRU10141"/>
    </source>
</evidence>
<keyword evidence="3" id="KW-0547">Nucleotide-binding</keyword>
<keyword evidence="2" id="KW-0472">Membrane</keyword>
<dbReference type="FunFam" id="1.10.510.10:FF:000095">
    <property type="entry name" value="protein STRUBBELIG-RECEPTOR FAMILY 8"/>
    <property type="match status" value="1"/>
</dbReference>
<evidence type="ECO:0000313" key="6">
    <source>
        <dbReference type="EMBL" id="KAL3728064.1"/>
    </source>
</evidence>